<dbReference type="PANTHER" id="PTHR12429:SF14">
    <property type="entry name" value="NEURALIZED-LIKE PROTEIN 4"/>
    <property type="match status" value="1"/>
</dbReference>
<dbReference type="InterPro" id="IPR043136">
    <property type="entry name" value="B30.2/SPRY_sf"/>
</dbReference>
<evidence type="ECO:0000313" key="2">
    <source>
        <dbReference type="EMBL" id="MEQ2171694.1"/>
    </source>
</evidence>
<accession>A0ABV0NJY8</accession>
<feature type="domain" description="NHR" evidence="1">
    <location>
        <begin position="1"/>
        <end position="142"/>
    </location>
</feature>
<feature type="non-terminal residue" evidence="2">
    <location>
        <position position="1"/>
    </location>
</feature>
<dbReference type="PROSITE" id="PS51065">
    <property type="entry name" value="NHR"/>
    <property type="match status" value="1"/>
</dbReference>
<dbReference type="InterPro" id="IPR013320">
    <property type="entry name" value="ConA-like_dom_sf"/>
</dbReference>
<dbReference type="SUPFAM" id="SSF49899">
    <property type="entry name" value="Concanavalin A-like lectins/glucanases"/>
    <property type="match status" value="1"/>
</dbReference>
<dbReference type="Gene3D" id="2.60.120.920">
    <property type="match status" value="1"/>
</dbReference>
<comment type="caution">
    <text evidence="2">The sequence shown here is derived from an EMBL/GenBank/DDBJ whole genome shotgun (WGS) entry which is preliminary data.</text>
</comment>
<sequence length="175" mass="19084">ATDDFNHGVVLSSRPLRSNEVFQVRIDKMVDKWAGSIEIGVTTHNPAYLQLPSTMTNLRSGTWMMTGNGVMHNGTTILDEYGHNLDRLKAGDTVGVVRKEDGSLHFFVNGVAQGPAAWNVPPNVYAVVDLYGQAAQATIMDDMGESRRSRASTVMYLRSHLGGQPDLLCLVGCFS</sequence>
<gene>
    <name evidence="2" type="primary">NEURL4</name>
    <name evidence="2" type="ORF">GOODEAATRI_013397</name>
</gene>
<organism evidence="2 3">
    <name type="scientific">Goodea atripinnis</name>
    <dbReference type="NCBI Taxonomy" id="208336"/>
    <lineage>
        <taxon>Eukaryota</taxon>
        <taxon>Metazoa</taxon>
        <taxon>Chordata</taxon>
        <taxon>Craniata</taxon>
        <taxon>Vertebrata</taxon>
        <taxon>Euteleostomi</taxon>
        <taxon>Actinopterygii</taxon>
        <taxon>Neopterygii</taxon>
        <taxon>Teleostei</taxon>
        <taxon>Neoteleostei</taxon>
        <taxon>Acanthomorphata</taxon>
        <taxon>Ovalentaria</taxon>
        <taxon>Atherinomorphae</taxon>
        <taxon>Cyprinodontiformes</taxon>
        <taxon>Goodeidae</taxon>
        <taxon>Goodea</taxon>
    </lineage>
</organism>
<dbReference type="PANTHER" id="PTHR12429">
    <property type="entry name" value="NEURALIZED"/>
    <property type="match status" value="1"/>
</dbReference>
<dbReference type="CDD" id="cd12887">
    <property type="entry name" value="SPRY_NHR_like"/>
    <property type="match status" value="1"/>
</dbReference>
<dbReference type="EMBL" id="JAHRIO010040880">
    <property type="protein sequence ID" value="MEQ2171694.1"/>
    <property type="molecule type" value="Genomic_DNA"/>
</dbReference>
<name>A0ABV0NJY8_9TELE</name>
<protein>
    <submittedName>
        <fullName evidence="2">Neuralized-like protein 4</fullName>
    </submittedName>
</protein>
<dbReference type="Pfam" id="PF07177">
    <property type="entry name" value="Neuralized"/>
    <property type="match status" value="1"/>
</dbReference>
<dbReference type="InterPro" id="IPR006573">
    <property type="entry name" value="NHR_dom"/>
</dbReference>
<reference evidence="2 3" key="1">
    <citation type="submission" date="2021-06" db="EMBL/GenBank/DDBJ databases">
        <authorList>
            <person name="Palmer J.M."/>
        </authorList>
    </citation>
    <scope>NUCLEOTIDE SEQUENCE [LARGE SCALE GENOMIC DNA]</scope>
    <source>
        <strain evidence="2 3">GA_2019</strain>
        <tissue evidence="2">Muscle</tissue>
    </source>
</reference>
<dbReference type="InterPro" id="IPR037962">
    <property type="entry name" value="Neuralized"/>
</dbReference>
<keyword evidence="3" id="KW-1185">Reference proteome</keyword>
<dbReference type="SMART" id="SM00588">
    <property type="entry name" value="NEUZ"/>
    <property type="match status" value="1"/>
</dbReference>
<dbReference type="Proteomes" id="UP001476798">
    <property type="component" value="Unassembled WGS sequence"/>
</dbReference>
<evidence type="ECO:0000259" key="1">
    <source>
        <dbReference type="PROSITE" id="PS51065"/>
    </source>
</evidence>
<evidence type="ECO:0000313" key="3">
    <source>
        <dbReference type="Proteomes" id="UP001476798"/>
    </source>
</evidence>
<proteinExistence type="predicted"/>